<accession>A0ABP0NV46</accession>
<evidence type="ECO:0000313" key="4">
    <source>
        <dbReference type="Proteomes" id="UP001642484"/>
    </source>
</evidence>
<dbReference type="PANTHER" id="PTHR37490">
    <property type="entry name" value="EXPRESSED PROTEIN"/>
    <property type="match status" value="1"/>
</dbReference>
<protein>
    <submittedName>
        <fullName evidence="3">Uncharacterized protein</fullName>
    </submittedName>
</protein>
<name>A0ABP0NV46_9DINO</name>
<gene>
    <name evidence="3" type="ORF">CCMP2556_LOCUS32566</name>
</gene>
<evidence type="ECO:0000256" key="2">
    <source>
        <dbReference type="SAM" id="SignalP"/>
    </source>
</evidence>
<dbReference type="Proteomes" id="UP001642484">
    <property type="component" value="Unassembled WGS sequence"/>
</dbReference>
<proteinExistence type="predicted"/>
<keyword evidence="4" id="KW-1185">Reference proteome</keyword>
<feature type="region of interest" description="Disordered" evidence="1">
    <location>
        <begin position="91"/>
        <end position="122"/>
    </location>
</feature>
<feature type="signal peptide" evidence="2">
    <location>
        <begin position="1"/>
        <end position="23"/>
    </location>
</feature>
<feature type="chain" id="PRO_5045628809" evidence="2">
    <location>
        <begin position="24"/>
        <end position="532"/>
    </location>
</feature>
<organism evidence="3 4">
    <name type="scientific">Durusdinium trenchii</name>
    <dbReference type="NCBI Taxonomy" id="1381693"/>
    <lineage>
        <taxon>Eukaryota</taxon>
        <taxon>Sar</taxon>
        <taxon>Alveolata</taxon>
        <taxon>Dinophyceae</taxon>
        <taxon>Suessiales</taxon>
        <taxon>Symbiodiniaceae</taxon>
        <taxon>Durusdinium</taxon>
    </lineage>
</organism>
<evidence type="ECO:0000256" key="1">
    <source>
        <dbReference type="SAM" id="MobiDB-lite"/>
    </source>
</evidence>
<keyword evidence="2" id="KW-0732">Signal</keyword>
<evidence type="ECO:0000313" key="3">
    <source>
        <dbReference type="EMBL" id="CAK9066335.1"/>
    </source>
</evidence>
<sequence>MRFARRKHAARLLRLLSLVQVTCLPAQHKPGARVNVQCSGVTLHMVLRMAAWLLRLGLLGLATWNCQTRILPLPVADTDVLKRPQMLQVSGVPRESPDFDPELHVPDISSSEEVPQEDRRESEKGCHWTARLKMEMCGQDGCHESEILAFDFQRRLWDFYEGKSSAPPLEEASLIKSMPFDELHGAFQLCPGMVVSGLLLFAEAHYFAFPPPADSRDPLHMAKSYMQFLLNSDREEFETMTEMWPVLEGQHRAELARAEATSRDSSEVPSVDIVIARCSTTLRWLWSLPLPPQARVVVYSKCEERDGNLERQLEGLVGRVAQILVVPMQDEGKWMTGECTAYLRHILNGLADAAPINSLADYTVFIHDDAPRHLKPDFLSIIFRSLTHGSYTADYLNIAHERYVSASTPCLRSLYKLVFGEELQGRLSTYCCGHFIVSSKRIRSVPPERLENLLSAVQQGAYTALAGGLCEVANMPCYVVEYLWHAVLGEPGLLPWRSEDTRLPLALRFEGGRDTRLPSPIRFSSYMQSKLS</sequence>
<dbReference type="PANTHER" id="PTHR37490:SF2">
    <property type="match status" value="1"/>
</dbReference>
<reference evidence="3 4" key="1">
    <citation type="submission" date="2024-02" db="EMBL/GenBank/DDBJ databases">
        <authorList>
            <person name="Chen Y."/>
            <person name="Shah S."/>
            <person name="Dougan E. K."/>
            <person name="Thang M."/>
            <person name="Chan C."/>
        </authorList>
    </citation>
    <scope>NUCLEOTIDE SEQUENCE [LARGE SCALE GENOMIC DNA]</scope>
</reference>
<dbReference type="EMBL" id="CAXAMN010022095">
    <property type="protein sequence ID" value="CAK9066335.1"/>
    <property type="molecule type" value="Genomic_DNA"/>
</dbReference>
<feature type="compositionally biased region" description="Basic and acidic residues" evidence="1">
    <location>
        <begin position="95"/>
        <end position="105"/>
    </location>
</feature>
<comment type="caution">
    <text evidence="3">The sequence shown here is derived from an EMBL/GenBank/DDBJ whole genome shotgun (WGS) entry which is preliminary data.</text>
</comment>